<dbReference type="STRING" id="3750.A0A498JVW1"/>
<dbReference type="GO" id="GO:0005634">
    <property type="term" value="C:nucleus"/>
    <property type="evidence" value="ECO:0007669"/>
    <property type="project" value="UniProtKB-SubCell"/>
</dbReference>
<accession>A0A498JVW1</accession>
<keyword evidence="4" id="KW-0539">Nucleus</keyword>
<name>A0A498JVW1_MALDO</name>
<organism evidence="5 6">
    <name type="scientific">Malus domestica</name>
    <name type="common">Apple</name>
    <name type="synonym">Pyrus malus</name>
    <dbReference type="NCBI Taxonomy" id="3750"/>
    <lineage>
        <taxon>Eukaryota</taxon>
        <taxon>Viridiplantae</taxon>
        <taxon>Streptophyta</taxon>
        <taxon>Embryophyta</taxon>
        <taxon>Tracheophyta</taxon>
        <taxon>Spermatophyta</taxon>
        <taxon>Magnoliopsida</taxon>
        <taxon>eudicotyledons</taxon>
        <taxon>Gunneridae</taxon>
        <taxon>Pentapetalae</taxon>
        <taxon>rosids</taxon>
        <taxon>fabids</taxon>
        <taxon>Rosales</taxon>
        <taxon>Rosaceae</taxon>
        <taxon>Amygdaloideae</taxon>
        <taxon>Maleae</taxon>
        <taxon>Malus</taxon>
    </lineage>
</organism>
<evidence type="ECO:0000256" key="1">
    <source>
        <dbReference type="ARBA" id="ARBA00004123"/>
    </source>
</evidence>
<dbReference type="EMBL" id="RDQH01000331">
    <property type="protein sequence ID" value="RXH98103.1"/>
    <property type="molecule type" value="Genomic_DNA"/>
</dbReference>
<dbReference type="PANTHER" id="PTHR31003">
    <property type="entry name" value="MYB FAMILY TRANSCRIPTION FACTOR"/>
    <property type="match status" value="1"/>
</dbReference>
<dbReference type="Gene3D" id="1.10.10.60">
    <property type="entry name" value="Homeodomain-like"/>
    <property type="match status" value="1"/>
</dbReference>
<dbReference type="NCBIfam" id="TIGR01557">
    <property type="entry name" value="myb_SHAQKYF"/>
    <property type="match status" value="1"/>
</dbReference>
<dbReference type="GO" id="GO:0003700">
    <property type="term" value="F:DNA-binding transcription factor activity"/>
    <property type="evidence" value="ECO:0007669"/>
    <property type="project" value="InterPro"/>
</dbReference>
<evidence type="ECO:0000313" key="5">
    <source>
        <dbReference type="EMBL" id="RXH98103.1"/>
    </source>
</evidence>
<reference evidence="5 6" key="1">
    <citation type="submission" date="2018-10" db="EMBL/GenBank/DDBJ databases">
        <title>A high-quality apple genome assembly.</title>
        <authorList>
            <person name="Hu J."/>
        </authorList>
    </citation>
    <scope>NUCLEOTIDE SEQUENCE [LARGE SCALE GENOMIC DNA]</scope>
    <source>
        <strain evidence="6">cv. HFTH1</strain>
        <tissue evidence="5">Young leaf</tissue>
    </source>
</reference>
<dbReference type="GO" id="GO:0003677">
    <property type="term" value="F:DNA binding"/>
    <property type="evidence" value="ECO:0007669"/>
    <property type="project" value="UniProtKB-KW"/>
</dbReference>
<sequence length="139" mass="15943">MSVARLFTPKIASFYEKFYGFKGVKFVKRTILSSFDIDSDGKMDTNEDFKSVFLEMLHREICVCVGHSLLCVGQSLQVQAATPKQIRELMKFDGLTNDEVKSHLQVCICDYPSVLNHNLVDKLEVILHAISDDFFYTYM</sequence>
<keyword evidence="6" id="KW-1185">Reference proteome</keyword>
<proteinExistence type="predicted"/>
<keyword evidence="2" id="KW-0805">Transcription regulation</keyword>
<comment type="subcellular location">
    <subcellularLocation>
        <location evidence="1">Nucleus</location>
    </subcellularLocation>
</comment>
<evidence type="ECO:0000256" key="3">
    <source>
        <dbReference type="ARBA" id="ARBA00023163"/>
    </source>
</evidence>
<keyword evidence="3" id="KW-0804">Transcription</keyword>
<evidence type="ECO:0000256" key="2">
    <source>
        <dbReference type="ARBA" id="ARBA00023015"/>
    </source>
</evidence>
<gene>
    <name evidence="5" type="ORF">DVH24_010428</name>
</gene>
<dbReference type="Proteomes" id="UP000290289">
    <property type="component" value="Chromosome 5"/>
</dbReference>
<protein>
    <submittedName>
        <fullName evidence="5">Uncharacterized protein</fullName>
    </submittedName>
</protein>
<dbReference type="PANTHER" id="PTHR31003:SF19">
    <property type="entry name" value="MYB FAMILY TRANSCRIPTION FACTOR EFM"/>
    <property type="match status" value="1"/>
</dbReference>
<dbReference type="InterPro" id="IPR006447">
    <property type="entry name" value="Myb_dom_plants"/>
</dbReference>
<evidence type="ECO:0000256" key="4">
    <source>
        <dbReference type="ARBA" id="ARBA00023242"/>
    </source>
</evidence>
<comment type="caution">
    <text evidence="5">The sequence shown here is derived from an EMBL/GenBank/DDBJ whole genome shotgun (WGS) entry which is preliminary data.</text>
</comment>
<evidence type="ECO:0000313" key="6">
    <source>
        <dbReference type="Proteomes" id="UP000290289"/>
    </source>
</evidence>
<dbReference type="AlphaFoldDB" id="A0A498JVW1"/>
<dbReference type="InterPro" id="IPR044787">
    <property type="entry name" value="HHO5-like"/>
</dbReference>